<reference evidence="1" key="1">
    <citation type="journal article" date="2014" name="Front. Microbiol.">
        <title>High frequency of phylogenetically diverse reductive dehalogenase-homologous genes in deep subseafloor sedimentary metagenomes.</title>
        <authorList>
            <person name="Kawai M."/>
            <person name="Futagami T."/>
            <person name="Toyoda A."/>
            <person name="Takaki Y."/>
            <person name="Nishi S."/>
            <person name="Hori S."/>
            <person name="Arai W."/>
            <person name="Tsubouchi T."/>
            <person name="Morono Y."/>
            <person name="Uchiyama I."/>
            <person name="Ito T."/>
            <person name="Fujiyama A."/>
            <person name="Inagaki F."/>
            <person name="Takami H."/>
        </authorList>
    </citation>
    <scope>NUCLEOTIDE SEQUENCE</scope>
    <source>
        <strain evidence="1">Expedition CK06-06</strain>
    </source>
</reference>
<gene>
    <name evidence="1" type="ORF">S12H4_03288</name>
</gene>
<name>X1RV61_9ZZZZ</name>
<comment type="caution">
    <text evidence="1">The sequence shown here is derived from an EMBL/GenBank/DDBJ whole genome shotgun (WGS) entry which is preliminary data.</text>
</comment>
<feature type="non-terminal residue" evidence="1">
    <location>
        <position position="1"/>
    </location>
</feature>
<proteinExistence type="predicted"/>
<evidence type="ECO:0000313" key="1">
    <source>
        <dbReference type="EMBL" id="GAI70836.1"/>
    </source>
</evidence>
<organism evidence="1">
    <name type="scientific">marine sediment metagenome</name>
    <dbReference type="NCBI Taxonomy" id="412755"/>
    <lineage>
        <taxon>unclassified sequences</taxon>
        <taxon>metagenomes</taxon>
        <taxon>ecological metagenomes</taxon>
    </lineage>
</organism>
<sequence>KHGKIPKQWGNWVDYENEYLDLPVEEMLEIMKTLESGSELDQYKAMLKIDESMKQPKHTYRAFIKYLEGIITECKEMLKESNQKLR</sequence>
<dbReference type="EMBL" id="BARW01000908">
    <property type="protein sequence ID" value="GAI70836.1"/>
    <property type="molecule type" value="Genomic_DNA"/>
</dbReference>
<accession>X1RV61</accession>
<protein>
    <submittedName>
        <fullName evidence="1">Uncharacterized protein</fullName>
    </submittedName>
</protein>
<dbReference type="AlphaFoldDB" id="X1RV61"/>